<comment type="similarity">
    <text evidence="1 3">Belongs to the DapA family.</text>
</comment>
<evidence type="ECO:0000256" key="4">
    <source>
        <dbReference type="PIRSR" id="PIRSR001365-2"/>
    </source>
</evidence>
<evidence type="ECO:0000256" key="2">
    <source>
        <dbReference type="ARBA" id="ARBA00023239"/>
    </source>
</evidence>
<proteinExistence type="inferred from homology"/>
<evidence type="ECO:0000256" key="3">
    <source>
        <dbReference type="PIRNR" id="PIRNR001365"/>
    </source>
</evidence>
<dbReference type="Pfam" id="PF00701">
    <property type="entry name" value="DHDPS"/>
    <property type="match status" value="1"/>
</dbReference>
<dbReference type="GO" id="GO:0005829">
    <property type="term" value="C:cytosol"/>
    <property type="evidence" value="ECO:0007669"/>
    <property type="project" value="TreeGrafter"/>
</dbReference>
<dbReference type="PANTHER" id="PTHR12128:SF66">
    <property type="entry name" value="4-HYDROXY-2-OXOGLUTARATE ALDOLASE, MITOCHONDRIAL"/>
    <property type="match status" value="1"/>
</dbReference>
<reference evidence="5 6" key="2">
    <citation type="submission" date="2020-03" db="EMBL/GenBank/DDBJ databases">
        <title>Devosia chinhatensis sp. nov., isolated from a hexachlorocyclohexane (HCH) dump site in India.</title>
        <authorList>
            <person name="Kumar M."/>
            <person name="Lal R."/>
        </authorList>
    </citation>
    <scope>NUCLEOTIDE SEQUENCE [LARGE SCALE GENOMIC DNA]</scope>
    <source>
        <strain evidence="5 6">H239</strain>
    </source>
</reference>
<gene>
    <name evidence="5" type="ORF">G5575_15345</name>
</gene>
<sequence length="298" mass="31942">MQSASSGIFPMLYAFFREDGRLNERAIRLQVQAAMAHGAHGLAALGLGTEVGKLSAKERIDLLGWASDELGGQLPLVVTIVEPDVPTAIAAVERARSAGASWVILQPPPGAVLDERQQIAFYGTVADNVGLPVAIQNAPEYLPTSLELDGILRLNEAHPNVRMIKAEGSALYVHQLIQAAAGGQLAVFNGRGGLELTDNLRAGCAGVIPGMDSFDVQARIFSLMQTGDTEEAERVYRSLLPLIVFIMQNLSTFICYGKRVAARRLGLGPVYDRQPALPPDPFGLAIADRLSADLPPYF</sequence>
<dbReference type="Proteomes" id="UP000474802">
    <property type="component" value="Unassembled WGS sequence"/>
</dbReference>
<organism evidence="5 6">
    <name type="scientific">Devosia aurantiaca</name>
    <dbReference type="NCBI Taxonomy" id="2714858"/>
    <lineage>
        <taxon>Bacteria</taxon>
        <taxon>Pseudomonadati</taxon>
        <taxon>Pseudomonadota</taxon>
        <taxon>Alphaproteobacteria</taxon>
        <taxon>Hyphomicrobiales</taxon>
        <taxon>Devosiaceae</taxon>
        <taxon>Devosia</taxon>
    </lineage>
</organism>
<dbReference type="SMART" id="SM01130">
    <property type="entry name" value="DHDPS"/>
    <property type="match status" value="1"/>
</dbReference>
<evidence type="ECO:0000313" key="6">
    <source>
        <dbReference type="Proteomes" id="UP000474802"/>
    </source>
</evidence>
<evidence type="ECO:0000313" key="5">
    <source>
        <dbReference type="EMBL" id="NGP18846.1"/>
    </source>
</evidence>
<feature type="binding site" evidence="4">
    <location>
        <position position="208"/>
    </location>
    <ligand>
        <name>pyruvate</name>
        <dbReference type="ChEBI" id="CHEBI:15361"/>
    </ligand>
</feature>
<dbReference type="SUPFAM" id="SSF51569">
    <property type="entry name" value="Aldolase"/>
    <property type="match status" value="1"/>
</dbReference>
<dbReference type="AlphaFoldDB" id="A0A6M1SQK5"/>
<name>A0A6M1SQK5_9HYPH</name>
<dbReference type="EMBL" id="JAALFG010000003">
    <property type="protein sequence ID" value="NGP18846.1"/>
    <property type="molecule type" value="Genomic_DNA"/>
</dbReference>
<comment type="caution">
    <text evidence="5">The sequence shown here is derived from an EMBL/GenBank/DDBJ whole genome shotgun (WGS) entry which is preliminary data.</text>
</comment>
<dbReference type="PANTHER" id="PTHR12128">
    <property type="entry name" value="DIHYDRODIPICOLINATE SYNTHASE"/>
    <property type="match status" value="1"/>
</dbReference>
<dbReference type="InterPro" id="IPR002220">
    <property type="entry name" value="DapA-like"/>
</dbReference>
<keyword evidence="2 3" id="KW-0456">Lyase</keyword>
<dbReference type="InterPro" id="IPR013785">
    <property type="entry name" value="Aldolase_TIM"/>
</dbReference>
<dbReference type="PIRSF" id="PIRSF001365">
    <property type="entry name" value="DHDPS"/>
    <property type="match status" value="1"/>
</dbReference>
<evidence type="ECO:0000256" key="1">
    <source>
        <dbReference type="ARBA" id="ARBA00007592"/>
    </source>
</evidence>
<dbReference type="CDD" id="cd00408">
    <property type="entry name" value="DHDPS-like"/>
    <property type="match status" value="1"/>
</dbReference>
<dbReference type="Gene3D" id="3.20.20.70">
    <property type="entry name" value="Aldolase class I"/>
    <property type="match status" value="1"/>
</dbReference>
<reference evidence="5 6" key="1">
    <citation type="submission" date="2020-02" db="EMBL/GenBank/DDBJ databases">
        <authorList>
            <person name="Khan S.A."/>
            <person name="Jeon C.O."/>
            <person name="Chun B.H."/>
        </authorList>
    </citation>
    <scope>NUCLEOTIDE SEQUENCE [LARGE SCALE GENOMIC DNA]</scope>
    <source>
        <strain evidence="5 6">H239</strain>
    </source>
</reference>
<protein>
    <submittedName>
        <fullName evidence="5">Dihydrodipicolinate synthase family protein</fullName>
    </submittedName>
</protein>
<accession>A0A6M1SQK5</accession>
<dbReference type="RefSeq" id="WP_164535089.1">
    <property type="nucleotide sequence ID" value="NZ_JAALFG010000003.1"/>
</dbReference>
<keyword evidence="6" id="KW-1185">Reference proteome</keyword>
<dbReference type="GO" id="GO:0008840">
    <property type="term" value="F:4-hydroxy-tetrahydrodipicolinate synthase activity"/>
    <property type="evidence" value="ECO:0007669"/>
    <property type="project" value="TreeGrafter"/>
</dbReference>